<proteinExistence type="predicted"/>
<evidence type="ECO:0000256" key="1">
    <source>
        <dbReference type="SAM" id="Phobius"/>
    </source>
</evidence>
<keyword evidence="1" id="KW-0812">Transmembrane</keyword>
<dbReference type="EMBL" id="CVRI01000018">
    <property type="protein sequence ID" value="CRK90288.1"/>
    <property type="molecule type" value="Genomic_DNA"/>
</dbReference>
<accession>A0A1J1HQE7</accession>
<reference evidence="2 3" key="1">
    <citation type="submission" date="2015-04" db="EMBL/GenBank/DDBJ databases">
        <authorList>
            <person name="Syromyatnikov M.Y."/>
            <person name="Popov V.N."/>
        </authorList>
    </citation>
    <scope>NUCLEOTIDE SEQUENCE [LARGE SCALE GENOMIC DNA]</scope>
</reference>
<keyword evidence="3" id="KW-1185">Reference proteome</keyword>
<dbReference type="Proteomes" id="UP000183832">
    <property type="component" value="Unassembled WGS sequence"/>
</dbReference>
<gene>
    <name evidence="2" type="ORF">CLUMA_CG004057</name>
</gene>
<dbReference type="AlphaFoldDB" id="A0A1J1HQE7"/>
<keyword evidence="1" id="KW-0472">Membrane</keyword>
<name>A0A1J1HQE7_9DIPT</name>
<keyword evidence="1" id="KW-1133">Transmembrane helix</keyword>
<sequence length="73" mass="8344">MVNSTCCSCVLPPKKKYENIANLRSANSIESLFSVFFLQPFELLHSFDAVLPLWCLLLINFNESALLSLLCFW</sequence>
<feature type="transmembrane region" description="Helical" evidence="1">
    <location>
        <begin position="51"/>
        <end position="72"/>
    </location>
</feature>
<evidence type="ECO:0000313" key="2">
    <source>
        <dbReference type="EMBL" id="CRK90288.1"/>
    </source>
</evidence>
<organism evidence="2 3">
    <name type="scientific">Clunio marinus</name>
    <dbReference type="NCBI Taxonomy" id="568069"/>
    <lineage>
        <taxon>Eukaryota</taxon>
        <taxon>Metazoa</taxon>
        <taxon>Ecdysozoa</taxon>
        <taxon>Arthropoda</taxon>
        <taxon>Hexapoda</taxon>
        <taxon>Insecta</taxon>
        <taxon>Pterygota</taxon>
        <taxon>Neoptera</taxon>
        <taxon>Endopterygota</taxon>
        <taxon>Diptera</taxon>
        <taxon>Nematocera</taxon>
        <taxon>Chironomoidea</taxon>
        <taxon>Chironomidae</taxon>
        <taxon>Clunio</taxon>
    </lineage>
</organism>
<protein>
    <submittedName>
        <fullName evidence="2">CLUMA_CG004057, isoform A</fullName>
    </submittedName>
</protein>
<evidence type="ECO:0000313" key="3">
    <source>
        <dbReference type="Proteomes" id="UP000183832"/>
    </source>
</evidence>